<dbReference type="InterPro" id="IPR023393">
    <property type="entry name" value="START-like_dom_sf"/>
</dbReference>
<evidence type="ECO:0008006" key="4">
    <source>
        <dbReference type="Google" id="ProtNLM"/>
    </source>
</evidence>
<dbReference type="AlphaFoldDB" id="A0ABD3PF45"/>
<protein>
    <recommendedName>
        <fullName evidence="4">START domain-containing protein</fullName>
    </recommendedName>
</protein>
<reference evidence="2 3" key="1">
    <citation type="journal article" date="2020" name="G3 (Bethesda)">
        <title>Improved Reference Genome for Cyclotella cryptica CCMP332, a Model for Cell Wall Morphogenesis, Salinity Adaptation, and Lipid Production in Diatoms (Bacillariophyta).</title>
        <authorList>
            <person name="Roberts W.R."/>
            <person name="Downey K.M."/>
            <person name="Ruck E.C."/>
            <person name="Traller J.C."/>
            <person name="Alverson A.J."/>
        </authorList>
    </citation>
    <scope>NUCLEOTIDE SEQUENCE [LARGE SCALE GENOMIC DNA]</scope>
    <source>
        <strain evidence="2 3">CCMP332</strain>
    </source>
</reference>
<keyword evidence="3" id="KW-1185">Reference proteome</keyword>
<keyword evidence="1" id="KW-0812">Transmembrane</keyword>
<feature type="transmembrane region" description="Helical" evidence="1">
    <location>
        <begin position="20"/>
        <end position="42"/>
    </location>
</feature>
<keyword evidence="1" id="KW-1133">Transmembrane helix</keyword>
<keyword evidence="1" id="KW-0472">Membrane</keyword>
<proteinExistence type="predicted"/>
<dbReference type="Proteomes" id="UP001516023">
    <property type="component" value="Unassembled WGS sequence"/>
</dbReference>
<dbReference type="EMBL" id="JABMIG020000193">
    <property type="protein sequence ID" value="KAL3786507.1"/>
    <property type="molecule type" value="Genomic_DNA"/>
</dbReference>
<evidence type="ECO:0000313" key="2">
    <source>
        <dbReference type="EMBL" id="KAL3786507.1"/>
    </source>
</evidence>
<name>A0ABD3PF45_9STRA</name>
<dbReference type="SUPFAM" id="SSF55961">
    <property type="entry name" value="Bet v1-like"/>
    <property type="match status" value="1"/>
</dbReference>
<comment type="caution">
    <text evidence="2">The sequence shown here is derived from an EMBL/GenBank/DDBJ whole genome shotgun (WGS) entry which is preliminary data.</text>
</comment>
<gene>
    <name evidence="2" type="ORF">HJC23_010673</name>
</gene>
<evidence type="ECO:0000313" key="3">
    <source>
        <dbReference type="Proteomes" id="UP001516023"/>
    </source>
</evidence>
<evidence type="ECO:0000256" key="1">
    <source>
        <dbReference type="SAM" id="Phobius"/>
    </source>
</evidence>
<accession>A0ABD3PF45</accession>
<dbReference type="Gene3D" id="3.30.530.20">
    <property type="match status" value="1"/>
</dbReference>
<organism evidence="2 3">
    <name type="scientific">Cyclotella cryptica</name>
    <dbReference type="NCBI Taxonomy" id="29204"/>
    <lineage>
        <taxon>Eukaryota</taxon>
        <taxon>Sar</taxon>
        <taxon>Stramenopiles</taxon>
        <taxon>Ochrophyta</taxon>
        <taxon>Bacillariophyta</taxon>
        <taxon>Coscinodiscophyceae</taxon>
        <taxon>Thalassiosirophycidae</taxon>
        <taxon>Stephanodiscales</taxon>
        <taxon>Stephanodiscaceae</taxon>
        <taxon>Cyclotella</taxon>
    </lineage>
</organism>
<sequence length="305" mass="35090">MTAKKKSQKQQHHFAHDQGLLRILILCWLASILAGLTLHKILQFFPNHNISSLIPTFSFSSTSGEGSDASWKHVEFHGDVELLRRPMALVLEEYSPFFSAKATGLYAYRAVSTADLPIEALLHVFRDTPNNVDWVKDLKEAEEYHKSGTHHKEENVQVQTSIVRHRYNTPIFGMSDREYVMHKKMTAIERSDGTHSKVTYEFEPFDEKGDDLTMFSTSCFECVRGTKLSKWTFTSLDDGKKTKVELEVTVDPNIPSLSTFFVKLYQKSWPHVSLHGLMRVARHHLHRDEEIQVTNVLSKLFPLKM</sequence>